<dbReference type="PROSITE" id="PS51257">
    <property type="entry name" value="PROKAR_LIPOPROTEIN"/>
    <property type="match status" value="1"/>
</dbReference>
<name>A0A7G5H5Z3_9BACT</name>
<dbReference type="AlphaFoldDB" id="A0A7G5H5Z3"/>
<evidence type="ECO:0000313" key="1">
    <source>
        <dbReference type="EMBL" id="QMW06535.1"/>
    </source>
</evidence>
<evidence type="ECO:0008006" key="3">
    <source>
        <dbReference type="Google" id="ProtNLM"/>
    </source>
</evidence>
<reference evidence="1 2" key="1">
    <citation type="submission" date="2020-07" db="EMBL/GenBank/DDBJ databases">
        <title>Spirosoma foliorum sp. nov., isolated from the leaves on the Nejang mountain Korea, Republic of.</title>
        <authorList>
            <person name="Ho H."/>
            <person name="Lee Y.-J."/>
            <person name="Nurcahyanto D.-A."/>
            <person name="Kim S.-G."/>
        </authorList>
    </citation>
    <scope>NUCLEOTIDE SEQUENCE [LARGE SCALE GENOMIC DNA]</scope>
    <source>
        <strain evidence="1 2">PL0136</strain>
    </source>
</reference>
<accession>A0A7G5H5Z3</accession>
<dbReference type="EMBL" id="CP059732">
    <property type="protein sequence ID" value="QMW06535.1"/>
    <property type="molecule type" value="Genomic_DNA"/>
</dbReference>
<dbReference type="Proteomes" id="UP000515369">
    <property type="component" value="Chromosome"/>
</dbReference>
<dbReference type="KEGG" id="sfol:H3H32_17375"/>
<gene>
    <name evidence="1" type="ORF">H3H32_17375</name>
</gene>
<protein>
    <recommendedName>
        <fullName evidence="3">Lipoprotein</fullName>
    </recommendedName>
</protein>
<keyword evidence="2" id="KW-1185">Reference proteome</keyword>
<sequence>MRYISPVCFLFLLAACAPSKEKICGKMDDSIRRYLEKSNKDLAIHALKTTDFVMIGAGRLDTLSKESYGKKMAYFSKRYTASGNTAKADLDSINYYSKLDSLTTLQIANRWQDPKIYYYSKTYLSATMGTKKTADTVHYALDRTFKLIPIQ</sequence>
<proteinExistence type="predicted"/>
<evidence type="ECO:0000313" key="2">
    <source>
        <dbReference type="Proteomes" id="UP000515369"/>
    </source>
</evidence>
<organism evidence="1 2">
    <name type="scientific">Spirosoma foliorum</name>
    <dbReference type="NCBI Taxonomy" id="2710596"/>
    <lineage>
        <taxon>Bacteria</taxon>
        <taxon>Pseudomonadati</taxon>
        <taxon>Bacteroidota</taxon>
        <taxon>Cytophagia</taxon>
        <taxon>Cytophagales</taxon>
        <taxon>Cytophagaceae</taxon>
        <taxon>Spirosoma</taxon>
    </lineage>
</organism>
<dbReference type="RefSeq" id="WP_182463932.1">
    <property type="nucleotide sequence ID" value="NZ_CP059732.1"/>
</dbReference>